<sequence>MSLHANPRRSALYYPYIHIRNEHWLKATLLCVPTLTRIVPDTYTPEDDPIIHKYTSLKGPGGPLLQAVAPRFSGRANAAQQQLITLLTEHKNEITRNYSRPHAPQPDEYWIHTAKFNHDLLDYLRAHDLAWLGHDPDAYGNREWFALHPILGSAVMTTLGLSIAAENHLDIVTPNHRYHEALLGTTEGDVAAALLHRPRPVDQTRSAQKRYDLAQLAITLSGVNYRAIPPEAIPELQASPHLTKFQQIIREAAPRVENKKDPEEYDRELKECATEIVDVWRNTTKEFARKLTAPLLGAAAGLGLKSYCDVSNPLALAIDAGIAVIMIGYTAITNRPGTSRYHYLTQVNRAQDDILRLTFPLGITPDLHHE</sequence>
<dbReference type="KEGG" id="pfer:IRI77_37605"/>
<gene>
    <name evidence="1" type="ORF">IRI77_37605</name>
</gene>
<protein>
    <submittedName>
        <fullName evidence="1">Uncharacterized protein</fullName>
    </submittedName>
</protein>
<proteinExistence type="predicted"/>
<dbReference type="RefSeq" id="WP_194450046.1">
    <property type="nucleotide sequence ID" value="NZ_CP063849.1"/>
</dbReference>
<evidence type="ECO:0000313" key="1">
    <source>
        <dbReference type="EMBL" id="QOY88383.1"/>
    </source>
</evidence>
<reference evidence="1 2" key="1">
    <citation type="submission" date="2020-10" db="EMBL/GenBank/DDBJ databases">
        <title>Complete genome sequence of Paludibaculum fermentans P105T, a facultatively anaerobic acidobacterium capable of dissimilatory Fe(III) reduction.</title>
        <authorList>
            <person name="Dedysh S.N."/>
            <person name="Beletsky A.V."/>
            <person name="Kulichevskaya I.S."/>
            <person name="Mardanov A.V."/>
            <person name="Ravin N.V."/>
        </authorList>
    </citation>
    <scope>NUCLEOTIDE SEQUENCE [LARGE SCALE GENOMIC DNA]</scope>
    <source>
        <strain evidence="1 2">P105</strain>
    </source>
</reference>
<accession>A0A7S7NRD0</accession>
<name>A0A7S7NRD0_PALFE</name>
<dbReference type="AlphaFoldDB" id="A0A7S7NRD0"/>
<dbReference type="Proteomes" id="UP000593892">
    <property type="component" value="Chromosome"/>
</dbReference>
<keyword evidence="2" id="KW-1185">Reference proteome</keyword>
<evidence type="ECO:0000313" key="2">
    <source>
        <dbReference type="Proteomes" id="UP000593892"/>
    </source>
</evidence>
<organism evidence="1 2">
    <name type="scientific">Paludibaculum fermentans</name>
    <dbReference type="NCBI Taxonomy" id="1473598"/>
    <lineage>
        <taxon>Bacteria</taxon>
        <taxon>Pseudomonadati</taxon>
        <taxon>Acidobacteriota</taxon>
        <taxon>Terriglobia</taxon>
        <taxon>Bryobacterales</taxon>
        <taxon>Bryobacteraceae</taxon>
        <taxon>Paludibaculum</taxon>
    </lineage>
</organism>
<dbReference type="EMBL" id="CP063849">
    <property type="protein sequence ID" value="QOY88383.1"/>
    <property type="molecule type" value="Genomic_DNA"/>
</dbReference>